<name>A0A4Q5M500_9BACT</name>
<evidence type="ECO:0000313" key="3">
    <source>
        <dbReference type="Proteomes" id="UP000293162"/>
    </source>
</evidence>
<keyword evidence="3" id="KW-1185">Reference proteome</keyword>
<reference evidence="2 3" key="1">
    <citation type="submission" date="2019-02" db="EMBL/GenBank/DDBJ databases">
        <title>Bacterial novel species Emticicia sp. 17J42-9 isolated from soil.</title>
        <authorList>
            <person name="Jung H.-Y."/>
        </authorList>
    </citation>
    <scope>NUCLEOTIDE SEQUENCE [LARGE SCALE GENOMIC DNA]</scope>
    <source>
        <strain evidence="2 3">17J42-9</strain>
    </source>
</reference>
<organism evidence="2 3">
    <name type="scientific">Emticicia agri</name>
    <dbReference type="NCBI Taxonomy" id="2492393"/>
    <lineage>
        <taxon>Bacteria</taxon>
        <taxon>Pseudomonadati</taxon>
        <taxon>Bacteroidota</taxon>
        <taxon>Cytophagia</taxon>
        <taxon>Cytophagales</taxon>
        <taxon>Leadbetterellaceae</taxon>
        <taxon>Emticicia</taxon>
    </lineage>
</organism>
<dbReference type="GO" id="GO:0003677">
    <property type="term" value="F:DNA binding"/>
    <property type="evidence" value="ECO:0007669"/>
    <property type="project" value="InterPro"/>
</dbReference>
<dbReference type="RefSeq" id="WP_130019233.1">
    <property type="nucleotide sequence ID" value="NZ_SEWF01000002.1"/>
</dbReference>
<feature type="domain" description="HTH LytTR-type" evidence="1">
    <location>
        <begin position="1"/>
        <end position="97"/>
    </location>
</feature>
<accession>A0A4Q5M500</accession>
<dbReference type="PANTHER" id="PTHR37299">
    <property type="entry name" value="TRANSCRIPTIONAL REGULATOR-RELATED"/>
    <property type="match status" value="1"/>
</dbReference>
<dbReference type="InterPro" id="IPR007492">
    <property type="entry name" value="LytTR_DNA-bd_dom"/>
</dbReference>
<protein>
    <submittedName>
        <fullName evidence="2">LytTR family transcriptional regulator</fullName>
    </submittedName>
</protein>
<comment type="caution">
    <text evidence="2">The sequence shown here is derived from an EMBL/GenBank/DDBJ whole genome shotgun (WGS) entry which is preliminary data.</text>
</comment>
<evidence type="ECO:0000313" key="2">
    <source>
        <dbReference type="EMBL" id="RYU97451.1"/>
    </source>
</evidence>
<evidence type="ECO:0000259" key="1">
    <source>
        <dbReference type="PROSITE" id="PS50930"/>
    </source>
</evidence>
<dbReference type="Proteomes" id="UP000293162">
    <property type="component" value="Unassembled WGS sequence"/>
</dbReference>
<dbReference type="AlphaFoldDB" id="A0A4Q5M500"/>
<dbReference type="PANTHER" id="PTHR37299:SF1">
    <property type="entry name" value="STAGE 0 SPORULATION PROTEIN A HOMOLOG"/>
    <property type="match status" value="1"/>
</dbReference>
<sequence length="97" mass="11554">MKLIANIPLEQILFLQADINYTQIFLSCGRTLISGFNLKKYENFFEQENFLRVNRSYLINRDCIQYYDSSNANLHLKNGIVIDVPRRRRELIERLVV</sequence>
<dbReference type="EMBL" id="SEWF01000002">
    <property type="protein sequence ID" value="RYU97451.1"/>
    <property type="molecule type" value="Genomic_DNA"/>
</dbReference>
<dbReference type="Gene3D" id="2.40.50.1020">
    <property type="entry name" value="LytTr DNA-binding domain"/>
    <property type="match status" value="1"/>
</dbReference>
<dbReference type="GO" id="GO:0000156">
    <property type="term" value="F:phosphorelay response regulator activity"/>
    <property type="evidence" value="ECO:0007669"/>
    <property type="project" value="InterPro"/>
</dbReference>
<gene>
    <name evidence="2" type="ORF">EWM59_01820</name>
</gene>
<proteinExistence type="predicted"/>
<dbReference type="InterPro" id="IPR046947">
    <property type="entry name" value="LytR-like"/>
</dbReference>
<dbReference type="SMART" id="SM00850">
    <property type="entry name" value="LytTR"/>
    <property type="match status" value="1"/>
</dbReference>
<dbReference type="OrthoDB" id="1430683at2"/>
<dbReference type="Pfam" id="PF04397">
    <property type="entry name" value="LytTR"/>
    <property type="match status" value="1"/>
</dbReference>
<dbReference type="PROSITE" id="PS50930">
    <property type="entry name" value="HTH_LYTTR"/>
    <property type="match status" value="1"/>
</dbReference>